<gene>
    <name evidence="9" type="ORF">ACFOM9_12145</name>
</gene>
<name>A0ABV7UVB3_9GAMM</name>
<organism evidence="9 10">
    <name type="scientific">Luteimonas notoginsengisoli</name>
    <dbReference type="NCBI Taxonomy" id="1578200"/>
    <lineage>
        <taxon>Bacteria</taxon>
        <taxon>Pseudomonadati</taxon>
        <taxon>Pseudomonadota</taxon>
        <taxon>Gammaproteobacteria</taxon>
        <taxon>Lysobacterales</taxon>
        <taxon>Lysobacteraceae</taxon>
        <taxon>Luteimonas</taxon>
    </lineage>
</organism>
<dbReference type="Proteomes" id="UP001595724">
    <property type="component" value="Unassembled WGS sequence"/>
</dbReference>
<evidence type="ECO:0000256" key="4">
    <source>
        <dbReference type="ARBA" id="ARBA00023139"/>
    </source>
</evidence>
<feature type="compositionally biased region" description="Acidic residues" evidence="7">
    <location>
        <begin position="65"/>
        <end position="93"/>
    </location>
</feature>
<dbReference type="Pfam" id="PF13627">
    <property type="entry name" value="LptM_cons"/>
    <property type="match status" value="1"/>
</dbReference>
<evidence type="ECO:0000313" key="10">
    <source>
        <dbReference type="Proteomes" id="UP001595724"/>
    </source>
</evidence>
<evidence type="ECO:0000256" key="2">
    <source>
        <dbReference type="ARBA" id="ARBA00022729"/>
    </source>
</evidence>
<feature type="region of interest" description="Disordered" evidence="7">
    <location>
        <begin position="19"/>
        <end position="93"/>
    </location>
</feature>
<comment type="caution">
    <text evidence="9">The sequence shown here is derived from an EMBL/GenBank/DDBJ whole genome shotgun (WGS) entry which is preliminary data.</text>
</comment>
<comment type="subcellular location">
    <subcellularLocation>
        <location evidence="1">Cell outer membrane</location>
        <topology evidence="1">Lipid-anchor</topology>
    </subcellularLocation>
</comment>
<keyword evidence="3" id="KW-0472">Membrane</keyword>
<dbReference type="NCBIfam" id="NF047847">
    <property type="entry name" value="SS_mature_LptM"/>
    <property type="match status" value="1"/>
</dbReference>
<dbReference type="EMBL" id="JBHRYF010000008">
    <property type="protein sequence ID" value="MFC3660821.1"/>
    <property type="molecule type" value="Genomic_DNA"/>
</dbReference>
<feature type="chain" id="PRO_5047460162" evidence="8">
    <location>
        <begin position="24"/>
        <end position="93"/>
    </location>
</feature>
<evidence type="ECO:0000256" key="6">
    <source>
        <dbReference type="ARBA" id="ARBA00023288"/>
    </source>
</evidence>
<keyword evidence="4" id="KW-0564">Palmitate</keyword>
<evidence type="ECO:0000313" key="9">
    <source>
        <dbReference type="EMBL" id="MFC3660821.1"/>
    </source>
</evidence>
<evidence type="ECO:0000256" key="3">
    <source>
        <dbReference type="ARBA" id="ARBA00023136"/>
    </source>
</evidence>
<keyword evidence="2 8" id="KW-0732">Signal</keyword>
<proteinExistence type="predicted"/>
<dbReference type="PROSITE" id="PS51257">
    <property type="entry name" value="PROKAR_LIPOPROTEIN"/>
    <property type="match status" value="1"/>
</dbReference>
<evidence type="ECO:0000256" key="8">
    <source>
        <dbReference type="SAM" id="SignalP"/>
    </source>
</evidence>
<evidence type="ECO:0000256" key="5">
    <source>
        <dbReference type="ARBA" id="ARBA00023237"/>
    </source>
</evidence>
<dbReference type="RefSeq" id="WP_386710917.1">
    <property type="nucleotide sequence ID" value="NZ_JBHRYF010000008.1"/>
</dbReference>
<feature type="compositionally biased region" description="Low complexity" evidence="7">
    <location>
        <begin position="37"/>
        <end position="64"/>
    </location>
</feature>
<accession>A0ABV7UVB3</accession>
<evidence type="ECO:0000256" key="7">
    <source>
        <dbReference type="SAM" id="MobiDB-lite"/>
    </source>
</evidence>
<sequence length="93" mass="9153">MNTTRLTLLSIAAALALSGCGNKGPLVLPDAPEEAETPVAADEADAAAAETGDAALGDTTTDGTEAVDDTGSQDDADAPAEPEPLPQDDGDSD</sequence>
<keyword evidence="6 9" id="KW-0449">Lipoprotein</keyword>
<protein>
    <submittedName>
        <fullName evidence="9">Lipoprotein</fullName>
    </submittedName>
</protein>
<keyword evidence="5" id="KW-0998">Cell outer membrane</keyword>
<evidence type="ECO:0000256" key="1">
    <source>
        <dbReference type="ARBA" id="ARBA00004459"/>
    </source>
</evidence>
<feature type="signal peptide" evidence="8">
    <location>
        <begin position="1"/>
        <end position="23"/>
    </location>
</feature>
<dbReference type="InterPro" id="IPR032831">
    <property type="entry name" value="LptM_cons"/>
</dbReference>
<keyword evidence="10" id="KW-1185">Reference proteome</keyword>
<reference evidence="10" key="1">
    <citation type="journal article" date="2019" name="Int. J. Syst. Evol. Microbiol.">
        <title>The Global Catalogue of Microorganisms (GCM) 10K type strain sequencing project: providing services to taxonomists for standard genome sequencing and annotation.</title>
        <authorList>
            <consortium name="The Broad Institute Genomics Platform"/>
            <consortium name="The Broad Institute Genome Sequencing Center for Infectious Disease"/>
            <person name="Wu L."/>
            <person name="Ma J."/>
        </authorList>
    </citation>
    <scope>NUCLEOTIDE SEQUENCE [LARGE SCALE GENOMIC DNA]</scope>
    <source>
        <strain evidence="10">KCTC 42211</strain>
    </source>
</reference>